<dbReference type="Proteomes" id="UP001202961">
    <property type="component" value="Unassembled WGS sequence"/>
</dbReference>
<protein>
    <submittedName>
        <fullName evidence="1">Uncharacterized protein</fullName>
    </submittedName>
</protein>
<keyword evidence="2" id="KW-1185">Reference proteome</keyword>
<dbReference type="RefSeq" id="WP_250932380.1">
    <property type="nucleotide sequence ID" value="NZ_JAMQBK010000087.1"/>
</dbReference>
<proteinExistence type="predicted"/>
<gene>
    <name evidence="1" type="ORF">NB063_28035</name>
</gene>
<reference evidence="1 2" key="1">
    <citation type="journal article" date="2022" name="Syst. Appl. Microbiol.">
        <title>Rhodopirellula aestuarii sp. nov., a novel member of the genus Rhodopirellula isolated from brackish sediments collected in the Tagus River estuary, Portugal.</title>
        <authorList>
            <person name="Vitorino I.R."/>
            <person name="Klimek D."/>
            <person name="Calusinska M."/>
            <person name="Lobo-da-Cunha A."/>
            <person name="Vasconcelos V."/>
            <person name="Lage O.M."/>
        </authorList>
    </citation>
    <scope>NUCLEOTIDE SEQUENCE [LARGE SCALE GENOMIC DNA]</scope>
    <source>
        <strain evidence="1 2">ICT_H3.1</strain>
    </source>
</reference>
<evidence type="ECO:0000313" key="2">
    <source>
        <dbReference type="Proteomes" id="UP001202961"/>
    </source>
</evidence>
<sequence length="134" mass="14943">MTPAFAIVVQLSSPSQVVFSSEYPEHARKKVRDALDVKNSRFIDGVTNMRKTTLNFTGDTTAINEMLLKLTECPAAIVSVSFRNIDHECDWRLVYTTDDTKFHAIVNLHSDQIDLEDLEIPPSKGPALAVQVVP</sequence>
<dbReference type="EMBL" id="JAMQBK010000087">
    <property type="protein sequence ID" value="MCM2374488.1"/>
    <property type="molecule type" value="Genomic_DNA"/>
</dbReference>
<evidence type="ECO:0000313" key="1">
    <source>
        <dbReference type="EMBL" id="MCM2374488.1"/>
    </source>
</evidence>
<accession>A0ABT0UBW2</accession>
<name>A0ABT0UBW2_9BACT</name>
<organism evidence="1 2">
    <name type="scientific">Aporhodopirellula aestuarii</name>
    <dbReference type="NCBI Taxonomy" id="2950107"/>
    <lineage>
        <taxon>Bacteria</taxon>
        <taxon>Pseudomonadati</taxon>
        <taxon>Planctomycetota</taxon>
        <taxon>Planctomycetia</taxon>
        <taxon>Pirellulales</taxon>
        <taxon>Pirellulaceae</taxon>
        <taxon>Aporhodopirellula</taxon>
    </lineage>
</organism>
<comment type="caution">
    <text evidence="1">The sequence shown here is derived from an EMBL/GenBank/DDBJ whole genome shotgun (WGS) entry which is preliminary data.</text>
</comment>